<dbReference type="Pfam" id="PF10708">
    <property type="entry name" value="DUF2510"/>
    <property type="match status" value="1"/>
</dbReference>
<feature type="domain" description="DUF2510" evidence="2">
    <location>
        <begin position="10"/>
        <end position="42"/>
    </location>
</feature>
<dbReference type="AlphaFoldDB" id="A0A853CXQ8"/>
<evidence type="ECO:0000313" key="3">
    <source>
        <dbReference type="EMBL" id="NYJ25397.1"/>
    </source>
</evidence>
<feature type="transmembrane region" description="Helical" evidence="1">
    <location>
        <begin position="127"/>
        <end position="147"/>
    </location>
</feature>
<accession>A0A853CXQ8</accession>
<evidence type="ECO:0000313" key="4">
    <source>
        <dbReference type="Proteomes" id="UP000578352"/>
    </source>
</evidence>
<sequence>MSVLPPPPPPGWYPDPNPTPSYRWWSGGSWTAYTWPGGAQAAGGQGGVAQGSYAQGSYAQGSYAQGGYAQLPGEAATRPRRRTKWIGRWGGWLIVAGSAAVWLWLFGLSLLFEALDPNAGAGAPAVLSPYLLVTGSGTAAAAIFYTMAYKLRPEDRLSVPRLVAVALIGGSAATLLVLPIEGLIDIAAGGTFEHPSFAVLASAGLVEELVKMLCAVLLCLRLPVKNARIGLFVGGAVGLGFSFVENLGYLQQSYVLGHSTGAGIGLFLTTTAGRELSGPFLHPVFSALLGAAVFGAARGGRFRLTIGMVLAYLGLAAAHGLFDVLQWAATARVFGAASGIIVLLLSLVFVLGSGLTWLLVVRRIRRTAAARASAATPTAVGAG</sequence>
<protein>
    <submittedName>
        <fullName evidence="3">RsiW-degrading membrane proteinase PrsW (M82 family)</fullName>
    </submittedName>
</protein>
<dbReference type="PANTHER" id="PTHR36844:SF1">
    <property type="entry name" value="PROTEASE PRSW"/>
    <property type="match status" value="1"/>
</dbReference>
<keyword evidence="1" id="KW-0472">Membrane</keyword>
<feature type="transmembrane region" description="Helical" evidence="1">
    <location>
        <begin position="198"/>
        <end position="220"/>
    </location>
</feature>
<dbReference type="EMBL" id="JACCFL010000001">
    <property type="protein sequence ID" value="NYJ25397.1"/>
    <property type="molecule type" value="Genomic_DNA"/>
</dbReference>
<feature type="transmembrane region" description="Helical" evidence="1">
    <location>
        <begin position="334"/>
        <end position="361"/>
    </location>
</feature>
<organism evidence="3 4">
    <name type="scientific">Leifsonia shinshuensis</name>
    <dbReference type="NCBI Taxonomy" id="150026"/>
    <lineage>
        <taxon>Bacteria</taxon>
        <taxon>Bacillati</taxon>
        <taxon>Actinomycetota</taxon>
        <taxon>Actinomycetes</taxon>
        <taxon>Micrococcales</taxon>
        <taxon>Microbacteriaceae</taxon>
        <taxon>Leifsonia</taxon>
    </lineage>
</organism>
<dbReference type="PANTHER" id="PTHR36844">
    <property type="entry name" value="PROTEASE PRSW"/>
    <property type="match status" value="1"/>
</dbReference>
<dbReference type="InterPro" id="IPR018929">
    <property type="entry name" value="DUF2510"/>
</dbReference>
<evidence type="ECO:0000259" key="2">
    <source>
        <dbReference type="Pfam" id="PF10708"/>
    </source>
</evidence>
<feature type="transmembrane region" description="Helical" evidence="1">
    <location>
        <begin position="89"/>
        <end position="107"/>
    </location>
</feature>
<feature type="transmembrane region" description="Helical" evidence="1">
    <location>
        <begin position="227"/>
        <end position="244"/>
    </location>
</feature>
<dbReference type="RefSeq" id="WP_179608097.1">
    <property type="nucleotide sequence ID" value="NZ_BAABEH010000001.1"/>
</dbReference>
<reference evidence="3 4" key="1">
    <citation type="submission" date="2020-07" db="EMBL/GenBank/DDBJ databases">
        <title>Sequencing the genomes of 1000 actinobacteria strains.</title>
        <authorList>
            <person name="Klenk H.-P."/>
        </authorList>
    </citation>
    <scope>NUCLEOTIDE SEQUENCE [LARGE SCALE GENOMIC DNA]</scope>
    <source>
        <strain evidence="3 4">DSM 15165</strain>
    </source>
</reference>
<dbReference type="GO" id="GO:0008233">
    <property type="term" value="F:peptidase activity"/>
    <property type="evidence" value="ECO:0007669"/>
    <property type="project" value="InterPro"/>
</dbReference>
<feature type="transmembrane region" description="Helical" evidence="1">
    <location>
        <begin position="159"/>
        <end position="178"/>
    </location>
</feature>
<evidence type="ECO:0000256" key="1">
    <source>
        <dbReference type="SAM" id="Phobius"/>
    </source>
</evidence>
<feature type="transmembrane region" description="Helical" evidence="1">
    <location>
        <begin position="280"/>
        <end position="297"/>
    </location>
</feature>
<name>A0A853CXQ8_9MICO</name>
<dbReference type="Proteomes" id="UP000578352">
    <property type="component" value="Unassembled WGS sequence"/>
</dbReference>
<keyword evidence="1" id="KW-1133">Transmembrane helix</keyword>
<dbReference type="InterPro" id="IPR026898">
    <property type="entry name" value="PrsW"/>
</dbReference>
<dbReference type="Pfam" id="PF13367">
    <property type="entry name" value="PrsW-protease"/>
    <property type="match status" value="1"/>
</dbReference>
<gene>
    <name evidence="3" type="ORF">HNR13_003684</name>
</gene>
<feature type="transmembrane region" description="Helical" evidence="1">
    <location>
        <begin position="304"/>
        <end position="322"/>
    </location>
</feature>
<proteinExistence type="predicted"/>
<keyword evidence="1" id="KW-0812">Transmembrane</keyword>
<comment type="caution">
    <text evidence="3">The sequence shown here is derived from an EMBL/GenBank/DDBJ whole genome shotgun (WGS) entry which is preliminary data.</text>
</comment>